<sequence length="175" mass="18836">MTQSPQSSDPTDAVDQCPQDDAPPEGFQMPLPSPPPPKLSRKPLILVGVSVVLLIGGVIFCKGKPDSARAKPPRLPVGTMTSDELAKNASSAAAVELARRMAEGTPEQRASASIAVNHWSSPRLVRNMAWAMALDMQTKQAQMVRQMAAQRRRAMAGPDGRLPERHAAEQPPDQE</sequence>
<keyword evidence="2" id="KW-0472">Membrane</keyword>
<proteinExistence type="predicted"/>
<reference evidence="3" key="1">
    <citation type="journal article" date="2015" name="Nature">
        <title>Complex archaea that bridge the gap between prokaryotes and eukaryotes.</title>
        <authorList>
            <person name="Spang A."/>
            <person name="Saw J.H."/>
            <person name="Jorgensen S.L."/>
            <person name="Zaremba-Niedzwiedzka K."/>
            <person name="Martijn J."/>
            <person name="Lind A.E."/>
            <person name="van Eijk R."/>
            <person name="Schleper C."/>
            <person name="Guy L."/>
            <person name="Ettema T.J."/>
        </authorList>
    </citation>
    <scope>NUCLEOTIDE SEQUENCE</scope>
</reference>
<name>A0A0F9IE62_9ZZZZ</name>
<dbReference type="EMBL" id="LAZR01021336">
    <property type="protein sequence ID" value="KKL85687.1"/>
    <property type="molecule type" value="Genomic_DNA"/>
</dbReference>
<feature type="compositionally biased region" description="Polar residues" evidence="1">
    <location>
        <begin position="1"/>
        <end position="10"/>
    </location>
</feature>
<protein>
    <submittedName>
        <fullName evidence="3">Uncharacterized protein</fullName>
    </submittedName>
</protein>
<comment type="caution">
    <text evidence="3">The sequence shown here is derived from an EMBL/GenBank/DDBJ whole genome shotgun (WGS) entry which is preliminary data.</text>
</comment>
<gene>
    <name evidence="3" type="ORF">LCGC14_1952230</name>
</gene>
<evidence type="ECO:0000256" key="1">
    <source>
        <dbReference type="SAM" id="MobiDB-lite"/>
    </source>
</evidence>
<feature type="region of interest" description="Disordered" evidence="1">
    <location>
        <begin position="1"/>
        <end position="37"/>
    </location>
</feature>
<keyword evidence="2" id="KW-0812">Transmembrane</keyword>
<accession>A0A0F9IE62</accession>
<evidence type="ECO:0000313" key="3">
    <source>
        <dbReference type="EMBL" id="KKL85687.1"/>
    </source>
</evidence>
<evidence type="ECO:0000256" key="2">
    <source>
        <dbReference type="SAM" id="Phobius"/>
    </source>
</evidence>
<feature type="transmembrane region" description="Helical" evidence="2">
    <location>
        <begin position="43"/>
        <end position="61"/>
    </location>
</feature>
<keyword evidence="2" id="KW-1133">Transmembrane helix</keyword>
<feature type="region of interest" description="Disordered" evidence="1">
    <location>
        <begin position="143"/>
        <end position="175"/>
    </location>
</feature>
<dbReference type="AlphaFoldDB" id="A0A0F9IE62"/>
<organism evidence="3">
    <name type="scientific">marine sediment metagenome</name>
    <dbReference type="NCBI Taxonomy" id="412755"/>
    <lineage>
        <taxon>unclassified sequences</taxon>
        <taxon>metagenomes</taxon>
        <taxon>ecological metagenomes</taxon>
    </lineage>
</organism>